<keyword evidence="5" id="KW-1185">Reference proteome</keyword>
<proteinExistence type="inferred from homology"/>
<reference evidence="5" key="1">
    <citation type="journal article" date="2012" name="Proc. Natl. Acad. Sci. U.S.A.">
        <title>Genome sequence of the button mushroom Agaricus bisporus reveals mechanisms governing adaptation to a humic-rich ecological niche.</title>
        <authorList>
            <person name="Morin E."/>
            <person name="Kohler A."/>
            <person name="Baker A.R."/>
            <person name="Foulongne-Oriol M."/>
            <person name="Lombard V."/>
            <person name="Nagy L.G."/>
            <person name="Ohm R.A."/>
            <person name="Patyshakuliyeva A."/>
            <person name="Brun A."/>
            <person name="Aerts A.L."/>
            <person name="Bailey A.M."/>
            <person name="Billette C."/>
            <person name="Coutinho P.M."/>
            <person name="Deakin G."/>
            <person name="Doddapaneni H."/>
            <person name="Floudas D."/>
            <person name="Grimwood J."/>
            <person name="Hilden K."/>
            <person name="Kuees U."/>
            <person name="LaButti K.M."/>
            <person name="Lapidus A."/>
            <person name="Lindquist E.A."/>
            <person name="Lucas S.M."/>
            <person name="Murat C."/>
            <person name="Riley R.W."/>
            <person name="Salamov A.A."/>
            <person name="Schmutz J."/>
            <person name="Subramanian V."/>
            <person name="Woesten H.A.B."/>
            <person name="Xu J."/>
            <person name="Eastwood D.C."/>
            <person name="Foster G.D."/>
            <person name="Sonnenberg A.S."/>
            <person name="Cullen D."/>
            <person name="de Vries R.P."/>
            <person name="Lundell T."/>
            <person name="Hibbett D.S."/>
            <person name="Henrissat B."/>
            <person name="Burton K.S."/>
            <person name="Kerrigan R.W."/>
            <person name="Challen M.P."/>
            <person name="Grigoriev I.V."/>
            <person name="Martin F."/>
        </authorList>
    </citation>
    <scope>NUCLEOTIDE SEQUENCE [LARGE SCALE GENOMIC DNA]</scope>
    <source>
        <strain evidence="5">JB137-S8 / ATCC MYA-4627 / FGSC 10392</strain>
    </source>
</reference>
<dbReference type="GeneID" id="18826415"/>
<dbReference type="RefSeq" id="XP_007327482.1">
    <property type="nucleotide sequence ID" value="XM_007327420.1"/>
</dbReference>
<accession>K5XE41</accession>
<evidence type="ECO:0000259" key="3">
    <source>
        <dbReference type="Pfam" id="PF07814"/>
    </source>
</evidence>
<feature type="compositionally biased region" description="Acidic residues" evidence="2">
    <location>
        <begin position="582"/>
        <end position="591"/>
    </location>
</feature>
<evidence type="ECO:0000313" key="4">
    <source>
        <dbReference type="EMBL" id="EKM81598.1"/>
    </source>
</evidence>
<evidence type="ECO:0000256" key="2">
    <source>
        <dbReference type="SAM" id="MobiDB-lite"/>
    </source>
</evidence>
<comment type="similarity">
    <text evidence="1">Belongs to the WAPL family.</text>
</comment>
<dbReference type="OMA" id="MRESYTE"/>
<dbReference type="OrthoDB" id="78088at2759"/>
<feature type="region of interest" description="Disordered" evidence="2">
    <location>
        <begin position="1"/>
        <end position="90"/>
    </location>
</feature>
<dbReference type="InterPro" id="IPR039874">
    <property type="entry name" value="WAPL"/>
</dbReference>
<feature type="compositionally biased region" description="Low complexity" evidence="2">
    <location>
        <begin position="49"/>
        <end position="62"/>
    </location>
</feature>
<evidence type="ECO:0000256" key="1">
    <source>
        <dbReference type="ARBA" id="ARBA00006854"/>
    </source>
</evidence>
<feature type="region of interest" description="Disordered" evidence="2">
    <location>
        <begin position="149"/>
        <end position="187"/>
    </location>
</feature>
<sequence>MKTYGRCKQDADDALPAAKRRRLAPDAGHSPPPPQKLTKRMLGRSKTESSIASPPAPSALASRTVSMPALPPSPPHLHPPPDQERRPAISAARVKRTYAGQSRSFLISLPVADLGPDAVLGIDRMEDNLAEPESYSSLRHRWAVVQSEEDIPSPVAPPPIKSRSKSYPNNATPSKKAKGKTKASTAYLPPNMMNPLKSITELRSKGESRRFLDEVGYLFEGMDPSSSTGLKRSSASEITTKLCDEEFSRKAKAADFYPKTWDVFLRAGAGKGDDKVLDILLVFLIALIARNRDALIELVHQEIPPQTDTLPVIHSGKGKEKEQPRDTFVGILFSIISFSPDTDPLAMSSPSRLASDLEFKQIGLSKKDKILLSHIYSTISTKSDIFIPDTPITTFLLLSHILSFLPPSYIPHKYLPNFLHSLRSVLHSSFPPNKPFKGVYSEDEPQFECIKNHLQLLDAYLLNQWASEEEDNILESIKQDNLEKLRIAGEEWFVDGLISVAVCAEVNLRKEDSIDSVSECLEGLLRVLVNLTHHDEYWARKVINNEFAIPSIVRLLVMSGLQGKSVRGNGEEEDAKWKREEGADDEVENMDPLDKQASASTTSRTFDRLCLTLGLLMNLVQSASETKDVLRQTKLSPTCSLKSVSCAKKRGGKAGCTCPDLMNAIQILVKMYNANQSITRTTTRNATSTSTLSASSKIKCEPSSTPPSAITPPPPSPLPTGAGADEAHVIQDTLSILFGLLMDSSPTNQTIILSSLSTTNTNDGAVSDKLKLARLVEQGKDFVAFYDAMSNAAGAAVDGPGDVEDQSASKVVEILERLRDSC</sequence>
<feature type="domain" description="Wings apart-like protein C-terminal" evidence="3">
    <location>
        <begin position="196"/>
        <end position="256"/>
    </location>
</feature>
<dbReference type="InterPro" id="IPR022771">
    <property type="entry name" value="WAPL_C"/>
</dbReference>
<evidence type="ECO:0000313" key="5">
    <source>
        <dbReference type="Proteomes" id="UP000008493"/>
    </source>
</evidence>
<feature type="region of interest" description="Disordered" evidence="2">
    <location>
        <begin position="680"/>
        <end position="724"/>
    </location>
</feature>
<dbReference type="EMBL" id="JH971387">
    <property type="protein sequence ID" value="EKM81598.1"/>
    <property type="molecule type" value="Genomic_DNA"/>
</dbReference>
<protein>
    <recommendedName>
        <fullName evidence="3">Wings apart-like protein C-terminal domain-containing protein</fullName>
    </recommendedName>
</protein>
<dbReference type="PANTHER" id="PTHR22100">
    <property type="entry name" value="WINGS APART-LIKE PROTEIN HOMOLOG"/>
    <property type="match status" value="1"/>
</dbReference>
<dbReference type="KEGG" id="abp:AGABI1DRAFT125968"/>
<feature type="compositionally biased region" description="Pro residues" evidence="2">
    <location>
        <begin position="69"/>
        <end position="78"/>
    </location>
</feature>
<dbReference type="AlphaFoldDB" id="K5XE41"/>
<dbReference type="PANTHER" id="PTHR22100:SF13">
    <property type="entry name" value="WINGS APART-LIKE PROTEIN HOMOLOG"/>
    <property type="match status" value="1"/>
</dbReference>
<dbReference type="Gene3D" id="1.25.10.10">
    <property type="entry name" value="Leucine-rich Repeat Variant"/>
    <property type="match status" value="2"/>
</dbReference>
<feature type="compositionally biased region" description="Pro residues" evidence="2">
    <location>
        <begin position="709"/>
        <end position="718"/>
    </location>
</feature>
<organism evidence="4 5">
    <name type="scientific">Agaricus bisporus var. burnettii (strain JB137-S8 / ATCC MYA-4627 / FGSC 10392)</name>
    <name type="common">White button mushroom</name>
    <dbReference type="NCBI Taxonomy" id="597362"/>
    <lineage>
        <taxon>Eukaryota</taxon>
        <taxon>Fungi</taxon>
        <taxon>Dikarya</taxon>
        <taxon>Basidiomycota</taxon>
        <taxon>Agaricomycotina</taxon>
        <taxon>Agaricomycetes</taxon>
        <taxon>Agaricomycetidae</taxon>
        <taxon>Agaricales</taxon>
        <taxon>Agaricineae</taxon>
        <taxon>Agaricaceae</taxon>
        <taxon>Agaricus</taxon>
    </lineage>
</organism>
<name>K5XE41_AGABU</name>
<feature type="compositionally biased region" description="Low complexity" evidence="2">
    <location>
        <begin position="680"/>
        <end position="708"/>
    </location>
</feature>
<dbReference type="InterPro" id="IPR011989">
    <property type="entry name" value="ARM-like"/>
</dbReference>
<dbReference type="Proteomes" id="UP000008493">
    <property type="component" value="Unassembled WGS sequence"/>
</dbReference>
<feature type="region of interest" description="Disordered" evidence="2">
    <location>
        <begin position="565"/>
        <end position="599"/>
    </location>
</feature>
<dbReference type="Pfam" id="PF07814">
    <property type="entry name" value="WAPL"/>
    <property type="match status" value="1"/>
</dbReference>
<dbReference type="HOGENOM" id="CLU_012436_0_0_1"/>
<gene>
    <name evidence="4" type="ORF">AGABI1DRAFT_125968</name>
</gene>
<dbReference type="STRING" id="597362.K5XE41"/>
<dbReference type="eggNOG" id="ENOG502SA2J">
    <property type="taxonomic scope" value="Eukaryota"/>
</dbReference>
<dbReference type="InParanoid" id="K5XE41"/>